<dbReference type="Gene3D" id="3.30.450.40">
    <property type="match status" value="2"/>
</dbReference>
<keyword evidence="5" id="KW-0547">Nucleotide-binding</keyword>
<dbReference type="Pfam" id="PF01590">
    <property type="entry name" value="GAF"/>
    <property type="match status" value="2"/>
</dbReference>
<dbReference type="AlphaFoldDB" id="A0A7T3AEL4"/>
<feature type="domain" description="GAF" evidence="8">
    <location>
        <begin position="214"/>
        <end position="363"/>
    </location>
</feature>
<evidence type="ECO:0000259" key="9">
    <source>
        <dbReference type="SMART" id="SM00911"/>
    </source>
</evidence>
<accession>A0A7T3AEL4</accession>
<evidence type="ECO:0000256" key="1">
    <source>
        <dbReference type="ARBA" id="ARBA00000085"/>
    </source>
</evidence>
<dbReference type="GO" id="GO:0004673">
    <property type="term" value="F:protein histidine kinase activity"/>
    <property type="evidence" value="ECO:0007669"/>
    <property type="project" value="UniProtKB-EC"/>
</dbReference>
<proteinExistence type="predicted"/>
<keyword evidence="6" id="KW-0418">Kinase</keyword>
<keyword evidence="4" id="KW-0808">Transferase</keyword>
<sequence length="555" mass="59934">MLGIVSQFRALTKQLFAGRRAVGLSAGTTAMSAISRPKALADLMVLDTPAEQAFDDLVFVAAKACGVPIALITLLDVDRQWFKARYGLDVQETEIEHSVCRIEIDRAEMLEIADLTADGRTDCNPLVTGARHFRSYAGAPLVLRSGAVVGRLCVIDTAPRPEGLSELERSMLRALARLASENLELRRIAKVSERQTELQVALVEIGEIIRNSGDAGQMALATAAVVGRVLTADRAGLGLVDDAVEVLDVERDWTAPGVLSVAGRHALDEYHGLQAPLSSGDPLVVFDSLADERTLPNLALALRNGVRALVDVPVRDPGRTTALFFVHSTRPRYWLAEEIAFLRSVADRLEAGVARHRSEEQQRIVNGEIAHRLKNTLTMVQAIASQTLRSATDRESVYAFERRLMALSGAHDALLHNSWARADLASIATNAIEAIGFMDRVSMNGPPVALGAQAALSFSLIVHELLTNACKYGALKGDSGEVSLTWEIKSDGDEAGLMIKWRERGGPLVIPPARRGFGSKLISIGLVGTGGVDTRYDPEGFEADLRAPIRHLAKG</sequence>
<keyword evidence="3" id="KW-0597">Phosphoprotein</keyword>
<evidence type="ECO:0000313" key="10">
    <source>
        <dbReference type="EMBL" id="QPT11195.1"/>
    </source>
</evidence>
<dbReference type="EC" id="2.7.13.3" evidence="2"/>
<dbReference type="PANTHER" id="PTHR43102:SF2">
    <property type="entry name" value="GAF DOMAIN-CONTAINING PROTEIN"/>
    <property type="match status" value="1"/>
</dbReference>
<evidence type="ECO:0000313" key="11">
    <source>
        <dbReference type="Proteomes" id="UP000594836"/>
    </source>
</evidence>
<evidence type="ECO:0000256" key="4">
    <source>
        <dbReference type="ARBA" id="ARBA00022679"/>
    </source>
</evidence>
<dbReference type="GO" id="GO:0005524">
    <property type="term" value="F:ATP binding"/>
    <property type="evidence" value="ECO:0007669"/>
    <property type="project" value="UniProtKB-KW"/>
</dbReference>
<keyword evidence="7" id="KW-0067">ATP-binding</keyword>
<evidence type="ECO:0000256" key="6">
    <source>
        <dbReference type="ARBA" id="ARBA00022777"/>
    </source>
</evidence>
<dbReference type="RefSeq" id="WP_084280932.1">
    <property type="nucleotide sequence ID" value="NZ_CP065714.1"/>
</dbReference>
<dbReference type="PANTHER" id="PTHR43102">
    <property type="entry name" value="SLR1143 PROTEIN"/>
    <property type="match status" value="1"/>
</dbReference>
<geneLocation type="plasmid" evidence="10 11">
    <name>unnamed1</name>
</geneLocation>
<organism evidence="10 11">
    <name type="scientific">Sphingomonas paucimobilis</name>
    <name type="common">Pseudomonas paucimobilis</name>
    <dbReference type="NCBI Taxonomy" id="13689"/>
    <lineage>
        <taxon>Bacteria</taxon>
        <taxon>Pseudomonadati</taxon>
        <taxon>Pseudomonadota</taxon>
        <taxon>Alphaproteobacteria</taxon>
        <taxon>Sphingomonadales</taxon>
        <taxon>Sphingomonadaceae</taxon>
        <taxon>Sphingomonas</taxon>
    </lineage>
</organism>
<comment type="catalytic activity">
    <reaction evidence="1">
        <text>ATP + protein L-histidine = ADP + protein N-phospho-L-histidine.</text>
        <dbReference type="EC" id="2.7.13.3"/>
    </reaction>
</comment>
<evidence type="ECO:0000256" key="2">
    <source>
        <dbReference type="ARBA" id="ARBA00012438"/>
    </source>
</evidence>
<dbReference type="Proteomes" id="UP000594836">
    <property type="component" value="Plasmid unnamed1"/>
</dbReference>
<evidence type="ECO:0000259" key="8">
    <source>
        <dbReference type="SMART" id="SM00065"/>
    </source>
</evidence>
<dbReference type="Gene3D" id="3.30.565.10">
    <property type="entry name" value="Histidine kinase-like ATPase, C-terminal domain"/>
    <property type="match status" value="1"/>
</dbReference>
<feature type="domain" description="Signal transduction histidine kinase HWE region" evidence="9">
    <location>
        <begin position="368"/>
        <end position="447"/>
    </location>
</feature>
<dbReference type="SMART" id="SM00911">
    <property type="entry name" value="HWE_HK"/>
    <property type="match status" value="1"/>
</dbReference>
<feature type="domain" description="GAF" evidence="8">
    <location>
        <begin position="49"/>
        <end position="193"/>
    </location>
</feature>
<gene>
    <name evidence="10" type="ORF">I6G38_20015</name>
</gene>
<dbReference type="InterPro" id="IPR003018">
    <property type="entry name" value="GAF"/>
</dbReference>
<dbReference type="SMART" id="SM00065">
    <property type="entry name" value="GAF"/>
    <property type="match status" value="2"/>
</dbReference>
<dbReference type="EMBL" id="CP065714">
    <property type="protein sequence ID" value="QPT11195.1"/>
    <property type="molecule type" value="Genomic_DNA"/>
</dbReference>
<evidence type="ECO:0000256" key="7">
    <source>
        <dbReference type="ARBA" id="ARBA00022840"/>
    </source>
</evidence>
<protein>
    <recommendedName>
        <fullName evidence="2">histidine kinase</fullName>
        <ecNumber evidence="2">2.7.13.3</ecNumber>
    </recommendedName>
</protein>
<dbReference type="SUPFAM" id="SSF55781">
    <property type="entry name" value="GAF domain-like"/>
    <property type="match status" value="2"/>
</dbReference>
<dbReference type="InterPro" id="IPR029016">
    <property type="entry name" value="GAF-like_dom_sf"/>
</dbReference>
<dbReference type="InterPro" id="IPR036890">
    <property type="entry name" value="HATPase_C_sf"/>
</dbReference>
<evidence type="ECO:0000256" key="3">
    <source>
        <dbReference type="ARBA" id="ARBA00022553"/>
    </source>
</evidence>
<dbReference type="Pfam" id="PF07536">
    <property type="entry name" value="HWE_HK"/>
    <property type="match status" value="1"/>
</dbReference>
<dbReference type="InterPro" id="IPR011102">
    <property type="entry name" value="Sig_transdc_His_kinase_HWE"/>
</dbReference>
<keyword evidence="10" id="KW-0614">Plasmid</keyword>
<name>A0A7T3AEL4_SPHPI</name>
<reference evidence="10 11" key="1">
    <citation type="submission" date="2020-12" db="EMBL/GenBank/DDBJ databases">
        <title>FDA dAtabase for Regulatory Grade micrObial Sequences (FDA-ARGOS): Supporting development and validation of Infectious Disease Dx tests.</title>
        <authorList>
            <person name="Sproer C."/>
            <person name="Gronow S."/>
            <person name="Severitt S."/>
            <person name="Schroder I."/>
            <person name="Tallon L."/>
            <person name="Sadzewicz L."/>
            <person name="Zhao X."/>
            <person name="Boylan J."/>
            <person name="Ott S."/>
            <person name="Bowen H."/>
            <person name="Vavikolanu K."/>
            <person name="Mehta A."/>
            <person name="Aluvathingal J."/>
            <person name="Nadendla S."/>
            <person name="Lowell S."/>
            <person name="Myers T."/>
            <person name="Yan Y."/>
            <person name="Sichtig H."/>
        </authorList>
    </citation>
    <scope>NUCLEOTIDE SEQUENCE [LARGE SCALE GENOMIC DNA]</scope>
    <source>
        <strain evidence="10 11">FDAARGOS_881</strain>
        <plasmid evidence="10 11">unnamed1</plasmid>
    </source>
</reference>
<evidence type="ECO:0000256" key="5">
    <source>
        <dbReference type="ARBA" id="ARBA00022741"/>
    </source>
</evidence>